<dbReference type="AlphaFoldDB" id="A0A7I7YRF3"/>
<keyword evidence="3" id="KW-1185">Reference proteome</keyword>
<organism evidence="2 3">
    <name type="scientific">Mycobacterium parmense</name>
    <dbReference type="NCBI Taxonomy" id="185642"/>
    <lineage>
        <taxon>Bacteria</taxon>
        <taxon>Bacillati</taxon>
        <taxon>Actinomycetota</taxon>
        <taxon>Actinomycetes</taxon>
        <taxon>Mycobacteriales</taxon>
        <taxon>Mycobacteriaceae</taxon>
        <taxon>Mycobacterium</taxon>
        <taxon>Mycobacterium simiae complex</taxon>
    </lineage>
</organism>
<gene>
    <name evidence="2" type="ORF">MPRM_16960</name>
</gene>
<evidence type="ECO:0000313" key="2">
    <source>
        <dbReference type="EMBL" id="BBZ44415.1"/>
    </source>
</evidence>
<feature type="compositionally biased region" description="Basic and acidic residues" evidence="1">
    <location>
        <begin position="7"/>
        <end position="18"/>
    </location>
</feature>
<sequence length="67" mass="6912">MSAAGPRRADIAGTERRAGTGSGRVDHTTCANMPGRAKVGATGVAMFAFKESRLSLASVCRSSSLNR</sequence>
<dbReference type="Proteomes" id="UP000467105">
    <property type="component" value="Chromosome"/>
</dbReference>
<reference evidence="2 3" key="1">
    <citation type="journal article" date="2019" name="Emerg. Microbes Infect.">
        <title>Comprehensive subspecies identification of 175 nontuberculous mycobacteria species based on 7547 genomic profiles.</title>
        <authorList>
            <person name="Matsumoto Y."/>
            <person name="Kinjo T."/>
            <person name="Motooka D."/>
            <person name="Nabeya D."/>
            <person name="Jung N."/>
            <person name="Uechi K."/>
            <person name="Horii T."/>
            <person name="Iida T."/>
            <person name="Fujita J."/>
            <person name="Nakamura S."/>
        </authorList>
    </citation>
    <scope>NUCLEOTIDE SEQUENCE [LARGE SCALE GENOMIC DNA]</scope>
    <source>
        <strain evidence="2 3">JCM 14742</strain>
    </source>
</reference>
<name>A0A7I7YRF3_9MYCO</name>
<proteinExistence type="predicted"/>
<dbReference type="EMBL" id="AP022614">
    <property type="protein sequence ID" value="BBZ44415.1"/>
    <property type="molecule type" value="Genomic_DNA"/>
</dbReference>
<evidence type="ECO:0000313" key="3">
    <source>
        <dbReference type="Proteomes" id="UP000467105"/>
    </source>
</evidence>
<accession>A0A7I7YRF3</accession>
<feature type="region of interest" description="Disordered" evidence="1">
    <location>
        <begin position="1"/>
        <end position="31"/>
    </location>
</feature>
<evidence type="ECO:0000256" key="1">
    <source>
        <dbReference type="SAM" id="MobiDB-lite"/>
    </source>
</evidence>
<protein>
    <submittedName>
        <fullName evidence="2">Uncharacterized protein</fullName>
    </submittedName>
</protein>